<organism evidence="4 5">
    <name type="scientific">Paenibacillus rhizoplanae</name>
    <dbReference type="NCBI Taxonomy" id="1917181"/>
    <lineage>
        <taxon>Bacteria</taxon>
        <taxon>Bacillati</taxon>
        <taxon>Bacillota</taxon>
        <taxon>Bacilli</taxon>
        <taxon>Bacillales</taxon>
        <taxon>Paenibacillaceae</taxon>
        <taxon>Paenibacillus</taxon>
    </lineage>
</organism>
<feature type="transmembrane region" description="Helical" evidence="3">
    <location>
        <begin position="21"/>
        <end position="46"/>
    </location>
</feature>
<proteinExistence type="predicted"/>
<reference evidence="5" key="1">
    <citation type="journal article" date="2019" name="Int. J. Syst. Evol. Microbiol.">
        <title>The Global Catalogue of Microorganisms (GCM) 10K type strain sequencing project: providing services to taxonomists for standard genome sequencing and annotation.</title>
        <authorList>
            <consortium name="The Broad Institute Genomics Platform"/>
            <consortium name="The Broad Institute Genome Sequencing Center for Infectious Disease"/>
            <person name="Wu L."/>
            <person name="Ma J."/>
        </authorList>
    </citation>
    <scope>NUCLEOTIDE SEQUENCE [LARGE SCALE GENOMIC DNA]</scope>
    <source>
        <strain evidence="5">CCM 8725</strain>
    </source>
</reference>
<evidence type="ECO:0000256" key="3">
    <source>
        <dbReference type="SAM" id="Phobius"/>
    </source>
</evidence>
<gene>
    <name evidence="4" type="ORF">ACFSX3_17965</name>
</gene>
<dbReference type="Gene3D" id="3.30.700.10">
    <property type="entry name" value="Glycoprotein, Type 4 Pilin"/>
    <property type="match status" value="1"/>
</dbReference>
<evidence type="ECO:0000313" key="4">
    <source>
        <dbReference type="EMBL" id="MFD2411778.1"/>
    </source>
</evidence>
<dbReference type="InterPro" id="IPR045584">
    <property type="entry name" value="Pilin-like"/>
</dbReference>
<dbReference type="EMBL" id="JBHUKY010000031">
    <property type="protein sequence ID" value="MFD2411778.1"/>
    <property type="molecule type" value="Genomic_DNA"/>
</dbReference>
<keyword evidence="5" id="KW-1185">Reference proteome</keyword>
<dbReference type="RefSeq" id="WP_209988795.1">
    <property type="nucleotide sequence ID" value="NZ_JBHUKY010000031.1"/>
</dbReference>
<accession>A0ABW5F9Q2</accession>
<keyword evidence="2" id="KW-0178">Competence</keyword>
<sequence length="159" mass="16847">MLAQAMKRRLSKEENQKGFTLIELLAVIVILGIIAVIAVPMIGGIIKNSKNDSDVASANQIYNAVRMYVIGENAGDFSNANSILLADLQSKGYLESPTYLPSSKEPLTAVTVNFDANGKLTNSTSGSAVVLTASTVTKNYTAEEVLKSKPAPTTTPPKS</sequence>
<comment type="caution">
    <text evidence="4">The sequence shown here is derived from an EMBL/GenBank/DDBJ whole genome shotgun (WGS) entry which is preliminary data.</text>
</comment>
<dbReference type="Pfam" id="PF07963">
    <property type="entry name" value="N_methyl"/>
    <property type="match status" value="1"/>
</dbReference>
<dbReference type="InterPro" id="IPR012902">
    <property type="entry name" value="N_methyl_site"/>
</dbReference>
<dbReference type="PROSITE" id="PS00409">
    <property type="entry name" value="PROKAR_NTER_METHYL"/>
    <property type="match status" value="1"/>
</dbReference>
<name>A0ABW5F9Q2_9BACL</name>
<comment type="subcellular location">
    <subcellularLocation>
        <location evidence="1">Cell surface</location>
    </subcellularLocation>
</comment>
<evidence type="ECO:0000256" key="2">
    <source>
        <dbReference type="ARBA" id="ARBA00023287"/>
    </source>
</evidence>
<dbReference type="SUPFAM" id="SSF54523">
    <property type="entry name" value="Pili subunits"/>
    <property type="match status" value="1"/>
</dbReference>
<dbReference type="Proteomes" id="UP001597448">
    <property type="component" value="Unassembled WGS sequence"/>
</dbReference>
<evidence type="ECO:0000256" key="1">
    <source>
        <dbReference type="ARBA" id="ARBA00004241"/>
    </source>
</evidence>
<keyword evidence="3" id="KW-0812">Transmembrane</keyword>
<keyword evidence="3" id="KW-0472">Membrane</keyword>
<dbReference type="NCBIfam" id="TIGR02532">
    <property type="entry name" value="IV_pilin_GFxxxE"/>
    <property type="match status" value="1"/>
</dbReference>
<keyword evidence="3" id="KW-1133">Transmembrane helix</keyword>
<evidence type="ECO:0000313" key="5">
    <source>
        <dbReference type="Proteomes" id="UP001597448"/>
    </source>
</evidence>
<protein>
    <submittedName>
        <fullName evidence="4">Type II secretion system protein</fullName>
    </submittedName>
</protein>